<keyword evidence="8" id="KW-0539">Nucleus</keyword>
<feature type="domain" description="C2H2-type" evidence="11">
    <location>
        <begin position="273"/>
        <end position="303"/>
    </location>
</feature>
<feature type="domain" description="C2H2-type" evidence="11">
    <location>
        <begin position="368"/>
        <end position="401"/>
    </location>
</feature>
<keyword evidence="5" id="KW-0862">Zinc</keyword>
<evidence type="ECO:0000313" key="12">
    <source>
        <dbReference type="EMBL" id="OAQ24866.1"/>
    </source>
</evidence>
<evidence type="ECO:0000256" key="9">
    <source>
        <dbReference type="PROSITE-ProRule" id="PRU00042"/>
    </source>
</evidence>
<dbReference type="Pfam" id="PF00096">
    <property type="entry name" value="zf-C2H2"/>
    <property type="match status" value="2"/>
</dbReference>
<evidence type="ECO:0000256" key="1">
    <source>
        <dbReference type="ARBA" id="ARBA00004123"/>
    </source>
</evidence>
<gene>
    <name evidence="12" type="ORF">K457DRAFT_81363</name>
</gene>
<dbReference type="InterPro" id="IPR013087">
    <property type="entry name" value="Znf_C2H2_type"/>
</dbReference>
<proteinExistence type="predicted"/>
<dbReference type="GO" id="GO:0006357">
    <property type="term" value="P:regulation of transcription by RNA polymerase II"/>
    <property type="evidence" value="ECO:0007669"/>
    <property type="project" value="TreeGrafter"/>
</dbReference>
<dbReference type="OrthoDB" id="427030at2759"/>
<feature type="domain" description="C2H2-type" evidence="11">
    <location>
        <begin position="94"/>
        <end position="124"/>
    </location>
</feature>
<dbReference type="Gene3D" id="3.30.160.60">
    <property type="entry name" value="Classic Zinc Finger"/>
    <property type="match status" value="8"/>
</dbReference>
<dbReference type="STRING" id="1314771.A0A197JK35"/>
<sequence length="444" mass="50057">MKRRKLDLDKPTTDDRSNHQDGFDSEEYQAEPIYPTSNASLEGRTGPSCSLAAKGPLLSRTKSFVCQYPGCEKAYTKPSRLVEHELVHSGERPFKCQEPTCNASFRREAHLATHHKSQHGGARDFICPQPGCTSAFHTQDKLAHRLAEEIRTARPYACTWEGCLKRFTKHQKLKAHICMAHEGRKPYPCPAEGCDKSYQTPSKLRKHSLQHSQTKRYACAYPGCGEYFIKWSLLQKHTKIDHKTTQCDICGKAILKKNLNAHIKIHDVSRPEVPCTVEGCQKVFSTERTLATHVKASHPSPSGPPQFKCEYEDCGQAFSFKHVLERHIHNRHTNPKMKRKKRSDALEFDVIDALAGFDDEDEVTKVPFACQVPGSSCNRRFTTEALLKRHLKSRAHSTGEVTGLAVLRGMEQDENRAIQDMIALHLDASNSSRNSSCNSPNHCV</sequence>
<evidence type="ECO:0000256" key="4">
    <source>
        <dbReference type="ARBA" id="ARBA00022771"/>
    </source>
</evidence>
<feature type="compositionally biased region" description="Basic and acidic residues" evidence="10">
    <location>
        <begin position="1"/>
        <end position="22"/>
    </location>
</feature>
<evidence type="ECO:0000256" key="7">
    <source>
        <dbReference type="ARBA" id="ARBA00023163"/>
    </source>
</evidence>
<dbReference type="Proteomes" id="UP000078512">
    <property type="component" value="Unassembled WGS sequence"/>
</dbReference>
<keyword evidence="7" id="KW-0804">Transcription</keyword>
<dbReference type="InterPro" id="IPR036236">
    <property type="entry name" value="Znf_C2H2_sf"/>
</dbReference>
<protein>
    <recommendedName>
        <fullName evidence="11">C2H2-type domain-containing protein</fullName>
    </recommendedName>
</protein>
<dbReference type="AlphaFoldDB" id="A0A197JK35"/>
<feature type="domain" description="C2H2-type" evidence="11">
    <location>
        <begin position="307"/>
        <end position="337"/>
    </location>
</feature>
<evidence type="ECO:0000256" key="6">
    <source>
        <dbReference type="ARBA" id="ARBA00023015"/>
    </source>
</evidence>
<dbReference type="InterPro" id="IPR051061">
    <property type="entry name" value="Zinc_finger_trans_reg"/>
</dbReference>
<keyword evidence="6" id="KW-0805">Transcription regulation</keyword>
<evidence type="ECO:0000256" key="3">
    <source>
        <dbReference type="ARBA" id="ARBA00022737"/>
    </source>
</evidence>
<dbReference type="PANTHER" id="PTHR46179">
    <property type="entry name" value="ZINC FINGER PROTEIN"/>
    <property type="match status" value="1"/>
</dbReference>
<evidence type="ECO:0000259" key="11">
    <source>
        <dbReference type="PROSITE" id="PS50157"/>
    </source>
</evidence>
<feature type="region of interest" description="Disordered" evidence="10">
    <location>
        <begin position="1"/>
        <end position="45"/>
    </location>
</feature>
<evidence type="ECO:0000256" key="2">
    <source>
        <dbReference type="ARBA" id="ARBA00022723"/>
    </source>
</evidence>
<keyword evidence="4 9" id="KW-0863">Zinc-finger</keyword>
<dbReference type="SUPFAM" id="SSF57667">
    <property type="entry name" value="beta-beta-alpha zinc fingers"/>
    <property type="match status" value="3"/>
</dbReference>
<feature type="domain" description="C2H2-type" evidence="11">
    <location>
        <begin position="64"/>
        <end position="93"/>
    </location>
</feature>
<dbReference type="PROSITE" id="PS00028">
    <property type="entry name" value="ZINC_FINGER_C2H2_1"/>
    <property type="match status" value="6"/>
</dbReference>
<keyword evidence="2" id="KW-0479">Metal-binding</keyword>
<evidence type="ECO:0000256" key="10">
    <source>
        <dbReference type="SAM" id="MobiDB-lite"/>
    </source>
</evidence>
<dbReference type="GO" id="GO:0005634">
    <property type="term" value="C:nucleus"/>
    <property type="evidence" value="ECO:0007669"/>
    <property type="project" value="UniProtKB-SubCell"/>
</dbReference>
<comment type="subcellular location">
    <subcellularLocation>
        <location evidence="1">Nucleus</location>
    </subcellularLocation>
</comment>
<feature type="domain" description="C2H2-type" evidence="11">
    <location>
        <begin position="217"/>
        <end position="242"/>
    </location>
</feature>
<organism evidence="12 13">
    <name type="scientific">Linnemannia elongata AG-77</name>
    <dbReference type="NCBI Taxonomy" id="1314771"/>
    <lineage>
        <taxon>Eukaryota</taxon>
        <taxon>Fungi</taxon>
        <taxon>Fungi incertae sedis</taxon>
        <taxon>Mucoromycota</taxon>
        <taxon>Mortierellomycotina</taxon>
        <taxon>Mortierellomycetes</taxon>
        <taxon>Mortierellales</taxon>
        <taxon>Mortierellaceae</taxon>
        <taxon>Linnemannia</taxon>
    </lineage>
</organism>
<dbReference type="SMART" id="SM00355">
    <property type="entry name" value="ZnF_C2H2"/>
    <property type="match status" value="9"/>
</dbReference>
<dbReference type="FunFam" id="3.30.160.60:FF:001102">
    <property type="entry name" value="Transcription factor IIIA"/>
    <property type="match status" value="3"/>
</dbReference>
<evidence type="ECO:0000313" key="13">
    <source>
        <dbReference type="Proteomes" id="UP000078512"/>
    </source>
</evidence>
<feature type="domain" description="C2H2-type" evidence="11">
    <location>
        <begin position="156"/>
        <end position="186"/>
    </location>
</feature>
<evidence type="ECO:0000256" key="8">
    <source>
        <dbReference type="ARBA" id="ARBA00023242"/>
    </source>
</evidence>
<keyword evidence="13" id="KW-1185">Reference proteome</keyword>
<dbReference type="EMBL" id="KV442086">
    <property type="protein sequence ID" value="OAQ24866.1"/>
    <property type="molecule type" value="Genomic_DNA"/>
</dbReference>
<evidence type="ECO:0000256" key="5">
    <source>
        <dbReference type="ARBA" id="ARBA00022833"/>
    </source>
</evidence>
<keyword evidence="3" id="KW-0677">Repeat</keyword>
<reference evidence="12 13" key="1">
    <citation type="submission" date="2016-05" db="EMBL/GenBank/DDBJ databases">
        <title>Genome sequencing reveals origins of a unique bacterial endosymbiosis in the earliest lineages of terrestrial Fungi.</title>
        <authorList>
            <consortium name="DOE Joint Genome Institute"/>
            <person name="Uehling J."/>
            <person name="Gryganskyi A."/>
            <person name="Hameed K."/>
            <person name="Tschaplinski T."/>
            <person name="Misztal P."/>
            <person name="Wu S."/>
            <person name="Desiro A."/>
            <person name="Vande Pol N."/>
            <person name="Du Z.-Y."/>
            <person name="Zienkiewicz A."/>
            <person name="Zienkiewicz K."/>
            <person name="Morin E."/>
            <person name="Tisserant E."/>
            <person name="Splivallo R."/>
            <person name="Hainaut M."/>
            <person name="Henrissat B."/>
            <person name="Ohm R."/>
            <person name="Kuo A."/>
            <person name="Yan J."/>
            <person name="Lipzen A."/>
            <person name="Nolan M."/>
            <person name="Labutti K."/>
            <person name="Barry K."/>
            <person name="Goldstein A."/>
            <person name="Labbe J."/>
            <person name="Schadt C."/>
            <person name="Tuskan G."/>
            <person name="Grigoriev I."/>
            <person name="Martin F."/>
            <person name="Vilgalys R."/>
            <person name="Bonito G."/>
        </authorList>
    </citation>
    <scope>NUCLEOTIDE SEQUENCE [LARGE SCALE GENOMIC DNA]</scope>
    <source>
        <strain evidence="12 13">AG-77</strain>
    </source>
</reference>
<dbReference type="PROSITE" id="PS50157">
    <property type="entry name" value="ZINC_FINGER_C2H2_2"/>
    <property type="match status" value="8"/>
</dbReference>
<dbReference type="GO" id="GO:0008270">
    <property type="term" value="F:zinc ion binding"/>
    <property type="evidence" value="ECO:0007669"/>
    <property type="project" value="UniProtKB-KW"/>
</dbReference>
<feature type="domain" description="C2H2-type" evidence="11">
    <location>
        <begin position="187"/>
        <end position="216"/>
    </location>
</feature>
<accession>A0A197JK35</accession>
<name>A0A197JK35_9FUNG</name>
<dbReference type="PANTHER" id="PTHR46179:SF13">
    <property type="entry name" value="C2H2-TYPE DOMAIN-CONTAINING PROTEIN"/>
    <property type="match status" value="1"/>
</dbReference>